<reference evidence="2 3" key="1">
    <citation type="submission" date="2015-05" db="EMBL/GenBank/DDBJ databases">
        <title>Genome sequencing and analysis of members of genus Stenotrophomonas.</title>
        <authorList>
            <person name="Patil P.P."/>
            <person name="Midha S."/>
            <person name="Patil P.B."/>
        </authorList>
    </citation>
    <scope>NUCLEOTIDE SEQUENCE [LARGE SCALE GENOMIC DNA]</scope>
    <source>
        <strain evidence="2 3">DSM 24757</strain>
    </source>
</reference>
<evidence type="ECO:0000313" key="2">
    <source>
        <dbReference type="EMBL" id="KRG75202.1"/>
    </source>
</evidence>
<dbReference type="STRING" id="336566.ABB30_12160"/>
<proteinExistence type="inferred from homology"/>
<dbReference type="Pfam" id="PF04102">
    <property type="entry name" value="SlyX"/>
    <property type="match status" value="1"/>
</dbReference>
<comment type="caution">
    <text evidence="2">The sequence shown here is derived from an EMBL/GenBank/DDBJ whole genome shotgun (WGS) entry which is preliminary data.</text>
</comment>
<dbReference type="EMBL" id="LDJM01000032">
    <property type="protein sequence ID" value="KRG75202.1"/>
    <property type="molecule type" value="Genomic_DNA"/>
</dbReference>
<evidence type="ECO:0000256" key="1">
    <source>
        <dbReference type="HAMAP-Rule" id="MF_00715"/>
    </source>
</evidence>
<dbReference type="PANTHER" id="PTHR36508:SF1">
    <property type="entry name" value="PROTEIN SLYX"/>
    <property type="match status" value="1"/>
</dbReference>
<keyword evidence="3" id="KW-1185">Reference proteome</keyword>
<gene>
    <name evidence="1" type="primary">slyX</name>
    <name evidence="2" type="ORF">ABB30_12160</name>
</gene>
<dbReference type="Proteomes" id="UP000050956">
    <property type="component" value="Unassembled WGS sequence"/>
</dbReference>
<comment type="similarity">
    <text evidence="1">Belongs to the SlyX family.</text>
</comment>
<organism evidence="2 3">
    <name type="scientific">Stenotrophomonas ginsengisoli</name>
    <dbReference type="NCBI Taxonomy" id="336566"/>
    <lineage>
        <taxon>Bacteria</taxon>
        <taxon>Pseudomonadati</taxon>
        <taxon>Pseudomonadota</taxon>
        <taxon>Gammaproteobacteria</taxon>
        <taxon>Lysobacterales</taxon>
        <taxon>Lysobacteraceae</taxon>
        <taxon>Stenotrophomonas</taxon>
    </lineage>
</organism>
<evidence type="ECO:0000313" key="3">
    <source>
        <dbReference type="Proteomes" id="UP000050956"/>
    </source>
</evidence>
<sequence>MTAIDPNQPTAREQALEARLVELETRLSFQEHTMGELSDALAEARMEGARNANVLRSLMEDLGKMRNALNSSDPASEPPPPHY</sequence>
<name>A0A0R0D9L6_9GAMM</name>
<dbReference type="RefSeq" id="WP_057638580.1">
    <property type="nucleotide sequence ID" value="NZ_LDJM01000032.1"/>
</dbReference>
<dbReference type="AlphaFoldDB" id="A0A0R0D9L6"/>
<dbReference type="PATRIC" id="fig|336566.3.peg.1935"/>
<dbReference type="HAMAP" id="MF_00715">
    <property type="entry name" value="SlyX"/>
    <property type="match status" value="1"/>
</dbReference>
<protein>
    <recommendedName>
        <fullName evidence="1">Protein SlyX homolog</fullName>
    </recommendedName>
</protein>
<dbReference type="PANTHER" id="PTHR36508">
    <property type="entry name" value="PROTEIN SLYX"/>
    <property type="match status" value="1"/>
</dbReference>
<dbReference type="InterPro" id="IPR007236">
    <property type="entry name" value="SlyX"/>
</dbReference>
<dbReference type="Gene3D" id="1.20.5.300">
    <property type="match status" value="1"/>
</dbReference>
<dbReference type="OrthoDB" id="5998734at2"/>
<dbReference type="NCBIfam" id="NF002024">
    <property type="entry name" value="PRK00846.1"/>
    <property type="match status" value="1"/>
</dbReference>
<accession>A0A0R0D9L6</accession>